<organism evidence="1 2">
    <name type="scientific">Candidatus Clostridium stratigraminis</name>
    <dbReference type="NCBI Taxonomy" id="3381661"/>
    <lineage>
        <taxon>Bacteria</taxon>
        <taxon>Bacillati</taxon>
        <taxon>Bacillota</taxon>
        <taxon>Clostridia</taxon>
        <taxon>Eubacteriales</taxon>
        <taxon>Clostridiaceae</taxon>
        <taxon>Clostridium</taxon>
    </lineage>
</organism>
<gene>
    <name evidence="1" type="ORF">ACJDUG_09600</name>
</gene>
<dbReference type="EMBL" id="JBJHZZ010000005">
    <property type="protein sequence ID" value="MFL0247227.1"/>
    <property type="molecule type" value="Genomic_DNA"/>
</dbReference>
<dbReference type="CDD" id="cd22231">
    <property type="entry name" value="RHH_NikR_HicB-like"/>
    <property type="match status" value="1"/>
</dbReference>
<sequence>MSGSKKLVVNLNESLYNEFNKALEEDCKKRSEFIRDAIILYIEEKKRHDAFDQMKKGYMEMAQLNLEIADMGFANDVEEFKKYEAKLAESDFPNDNSSEKRRYILC</sequence>
<evidence type="ECO:0000313" key="2">
    <source>
        <dbReference type="Proteomes" id="UP001623591"/>
    </source>
</evidence>
<comment type="caution">
    <text evidence="1">The sequence shown here is derived from an EMBL/GenBank/DDBJ whole genome shotgun (WGS) entry which is preliminary data.</text>
</comment>
<dbReference type="InterPro" id="IPR013321">
    <property type="entry name" value="Arc_rbn_hlx_hlx"/>
</dbReference>
<protein>
    <submittedName>
        <fullName evidence="1">CopG family ribbon-helix-helix protein</fullName>
    </submittedName>
</protein>
<dbReference type="RefSeq" id="WP_406765661.1">
    <property type="nucleotide sequence ID" value="NZ_JBJHZZ010000005.1"/>
</dbReference>
<dbReference type="Gene3D" id="1.10.1220.10">
    <property type="entry name" value="Met repressor-like"/>
    <property type="match status" value="1"/>
</dbReference>
<keyword evidence="2" id="KW-1185">Reference proteome</keyword>
<evidence type="ECO:0000313" key="1">
    <source>
        <dbReference type="EMBL" id="MFL0247227.1"/>
    </source>
</evidence>
<reference evidence="1 2" key="1">
    <citation type="submission" date="2024-11" db="EMBL/GenBank/DDBJ databases">
        <authorList>
            <person name="Heng Y.C."/>
            <person name="Lim A.C.H."/>
            <person name="Lee J.K.Y."/>
            <person name="Kittelmann S."/>
        </authorList>
    </citation>
    <scope>NUCLEOTIDE SEQUENCE [LARGE SCALE GENOMIC DNA]</scope>
    <source>
        <strain evidence="1 2">WILCCON 0185</strain>
    </source>
</reference>
<accession>A0ABW8T444</accession>
<dbReference type="Proteomes" id="UP001623591">
    <property type="component" value="Unassembled WGS sequence"/>
</dbReference>
<name>A0ABW8T444_9CLOT</name>
<proteinExistence type="predicted"/>